<reference evidence="1" key="1">
    <citation type="submission" date="2016-01" db="EMBL/GenBank/DDBJ databases">
        <authorList>
            <person name="Peeters C."/>
        </authorList>
    </citation>
    <scope>NUCLEOTIDE SEQUENCE [LARGE SCALE GENOMIC DNA]</scope>
    <source>
        <strain evidence="1">LMG 29323</strain>
    </source>
</reference>
<comment type="caution">
    <text evidence="1">The sequence shown here is derived from an EMBL/GenBank/DDBJ whole genome shotgun (WGS) entry which is preliminary data.</text>
</comment>
<evidence type="ECO:0000313" key="1">
    <source>
        <dbReference type="EMBL" id="SAK88858.1"/>
    </source>
</evidence>
<proteinExistence type="predicted"/>
<sequence>MPLCGALGFGVDEKRNAADLVGDPDASQGCREQQLRAEPLAVLASIGCETDEAKTLHCVPEANPFAHFPASVRSWPKSAQASRNQALGRSSHRSREMSWRLRFCGSGARTSADIGSGHNRCSQTHSGRVPFEWALHASLVLSYGLRQRIGGSKELVVRRGRIFQQRQQAHVAVVSQFDLLDGGDDRIGFA</sequence>
<gene>
    <name evidence="1" type="ORF">AWB80_06197</name>
</gene>
<organism evidence="1 2">
    <name type="scientific">Caballeronia pedi</name>
    <dbReference type="NCBI Taxonomy" id="1777141"/>
    <lineage>
        <taxon>Bacteria</taxon>
        <taxon>Pseudomonadati</taxon>
        <taxon>Pseudomonadota</taxon>
        <taxon>Betaproteobacteria</taxon>
        <taxon>Burkholderiales</taxon>
        <taxon>Burkholderiaceae</taxon>
        <taxon>Caballeronia</taxon>
    </lineage>
</organism>
<evidence type="ECO:0000313" key="2">
    <source>
        <dbReference type="Proteomes" id="UP000054911"/>
    </source>
</evidence>
<dbReference type="EMBL" id="FCOE02000030">
    <property type="protein sequence ID" value="SAK88858.1"/>
    <property type="molecule type" value="Genomic_DNA"/>
</dbReference>
<protein>
    <submittedName>
        <fullName evidence="1">Uncharacterized protein</fullName>
    </submittedName>
</protein>
<accession>A0A158D2P5</accession>
<name>A0A158D2P5_9BURK</name>
<dbReference type="AlphaFoldDB" id="A0A158D2P5"/>
<dbReference type="Proteomes" id="UP000054911">
    <property type="component" value="Unassembled WGS sequence"/>
</dbReference>
<keyword evidence="2" id="KW-1185">Reference proteome</keyword>